<dbReference type="InterPro" id="IPR055414">
    <property type="entry name" value="LRR_R13L4/SHOC2-like"/>
</dbReference>
<dbReference type="InterPro" id="IPR032675">
    <property type="entry name" value="LRR_dom_sf"/>
</dbReference>
<evidence type="ECO:0000256" key="5">
    <source>
        <dbReference type="ARBA" id="ARBA00022553"/>
    </source>
</evidence>
<evidence type="ECO:0000256" key="13">
    <source>
        <dbReference type="ARBA" id="ARBA00022840"/>
    </source>
</evidence>
<dbReference type="SMART" id="SM00369">
    <property type="entry name" value="LRR_TYP"/>
    <property type="match status" value="8"/>
</dbReference>
<dbReference type="GO" id="GO:0005524">
    <property type="term" value="F:ATP binding"/>
    <property type="evidence" value="ECO:0007669"/>
    <property type="project" value="UniProtKB-UniRule"/>
</dbReference>
<keyword evidence="16 23" id="KW-0675">Receptor</keyword>
<dbReference type="InterPro" id="IPR017441">
    <property type="entry name" value="Protein_kinase_ATP_BS"/>
</dbReference>
<dbReference type="SMART" id="SM00365">
    <property type="entry name" value="LRR_SD22"/>
    <property type="match status" value="6"/>
</dbReference>
<evidence type="ECO:0000256" key="1">
    <source>
        <dbReference type="ARBA" id="ARBA00004236"/>
    </source>
</evidence>
<keyword evidence="15 21" id="KW-0472">Membrane</keyword>
<keyword evidence="24" id="KW-1185">Reference proteome</keyword>
<dbReference type="Gene3D" id="3.30.200.20">
    <property type="entry name" value="Phosphorylase Kinase, domain 1"/>
    <property type="match status" value="1"/>
</dbReference>
<feature type="transmembrane region" description="Helical" evidence="21">
    <location>
        <begin position="541"/>
        <end position="565"/>
    </location>
</feature>
<comment type="caution">
    <text evidence="23">The sequence shown here is derived from an EMBL/GenBank/DDBJ whole genome shotgun (WGS) entry which is preliminary data.</text>
</comment>
<dbReference type="Gene3D" id="1.10.510.10">
    <property type="entry name" value="Transferase(Phosphotransferase) domain 1"/>
    <property type="match status" value="1"/>
</dbReference>
<dbReference type="GO" id="GO:0004674">
    <property type="term" value="F:protein serine/threonine kinase activity"/>
    <property type="evidence" value="ECO:0007669"/>
    <property type="project" value="UniProtKB-KW"/>
</dbReference>
<dbReference type="InterPro" id="IPR000719">
    <property type="entry name" value="Prot_kinase_dom"/>
</dbReference>
<evidence type="ECO:0000313" key="23">
    <source>
        <dbReference type="EMBL" id="PSR87659.1"/>
    </source>
</evidence>
<evidence type="ECO:0000256" key="2">
    <source>
        <dbReference type="ARBA" id="ARBA00004479"/>
    </source>
</evidence>
<evidence type="ECO:0000256" key="19">
    <source>
        <dbReference type="ARBA" id="ARBA00048679"/>
    </source>
</evidence>
<dbReference type="InterPro" id="IPR051716">
    <property type="entry name" value="Plant_RL_S/T_kinase"/>
</dbReference>
<dbReference type="InterPro" id="IPR003591">
    <property type="entry name" value="Leu-rich_rpt_typical-subtyp"/>
</dbReference>
<evidence type="ECO:0000256" key="20">
    <source>
        <dbReference type="PROSITE-ProRule" id="PRU10141"/>
    </source>
</evidence>
<dbReference type="PROSITE" id="PS00107">
    <property type="entry name" value="PROTEIN_KINASE_ATP"/>
    <property type="match status" value="1"/>
</dbReference>
<feature type="domain" description="Protein kinase" evidence="22">
    <location>
        <begin position="604"/>
        <end position="784"/>
    </location>
</feature>
<dbReference type="Pfam" id="PF23598">
    <property type="entry name" value="LRR_14"/>
    <property type="match status" value="1"/>
</dbReference>
<dbReference type="InterPro" id="IPR011009">
    <property type="entry name" value="Kinase-like_dom_sf"/>
</dbReference>
<evidence type="ECO:0000256" key="10">
    <source>
        <dbReference type="ARBA" id="ARBA00022737"/>
    </source>
</evidence>
<dbReference type="FunFam" id="3.30.200.20:FF:000309">
    <property type="entry name" value="Leucine-rich repeat receptor protein kinase MSP1"/>
    <property type="match status" value="1"/>
</dbReference>
<dbReference type="InterPro" id="IPR001611">
    <property type="entry name" value="Leu-rich_rpt"/>
</dbReference>
<dbReference type="PANTHER" id="PTHR48053:SF126">
    <property type="entry name" value="MDIS1-INTERACTING RECEPTOR LIKE KINASE 2-LIKE ISOFORM X1"/>
    <property type="match status" value="1"/>
</dbReference>
<keyword evidence="10" id="KW-0677">Repeat</keyword>
<evidence type="ECO:0000256" key="14">
    <source>
        <dbReference type="ARBA" id="ARBA00022989"/>
    </source>
</evidence>
<gene>
    <name evidence="23" type="ORF">CEY00_Acc30705</name>
</gene>
<protein>
    <recommendedName>
        <fullName evidence="3">non-specific serine/threonine protein kinase</fullName>
        <ecNumber evidence="3">2.7.11.1</ecNumber>
    </recommendedName>
</protein>
<dbReference type="PROSITE" id="PS50011">
    <property type="entry name" value="PROTEIN_KINASE_DOM"/>
    <property type="match status" value="1"/>
</dbReference>
<dbReference type="AlphaFoldDB" id="A0A2R6P9H1"/>
<dbReference type="Gramene" id="PSR87659">
    <property type="protein sequence ID" value="PSR87659"/>
    <property type="gene ID" value="CEY00_Acc30705"/>
</dbReference>
<dbReference type="OMA" id="QLSWNQI"/>
<evidence type="ECO:0000256" key="3">
    <source>
        <dbReference type="ARBA" id="ARBA00012513"/>
    </source>
</evidence>
<name>A0A2R6P9H1_ACTCC</name>
<dbReference type="EC" id="2.7.11.1" evidence="3"/>
<dbReference type="Pfam" id="PF00560">
    <property type="entry name" value="LRR_1"/>
    <property type="match status" value="4"/>
</dbReference>
<keyword evidence="5" id="KW-0597">Phosphoprotein</keyword>
<evidence type="ECO:0000256" key="17">
    <source>
        <dbReference type="ARBA" id="ARBA00023180"/>
    </source>
</evidence>
<dbReference type="PANTHER" id="PTHR48053">
    <property type="entry name" value="LEUCINE RICH REPEAT FAMILY PROTEIN, EXPRESSED"/>
    <property type="match status" value="1"/>
</dbReference>
<evidence type="ECO:0000256" key="4">
    <source>
        <dbReference type="ARBA" id="ARBA00022527"/>
    </source>
</evidence>
<evidence type="ECO:0000259" key="22">
    <source>
        <dbReference type="PROSITE" id="PS50011"/>
    </source>
</evidence>
<evidence type="ECO:0000256" key="21">
    <source>
        <dbReference type="SAM" id="Phobius"/>
    </source>
</evidence>
<dbReference type="FunFam" id="3.80.10.10:FF:000905">
    <property type="entry name" value="Receptor-like protein kinase 7"/>
    <property type="match status" value="1"/>
</dbReference>
<comment type="catalytic activity">
    <reaction evidence="18">
        <text>L-threonyl-[protein] + ATP = O-phospho-L-threonyl-[protein] + ADP + H(+)</text>
        <dbReference type="Rhea" id="RHEA:46608"/>
        <dbReference type="Rhea" id="RHEA-COMP:11060"/>
        <dbReference type="Rhea" id="RHEA-COMP:11605"/>
        <dbReference type="ChEBI" id="CHEBI:15378"/>
        <dbReference type="ChEBI" id="CHEBI:30013"/>
        <dbReference type="ChEBI" id="CHEBI:30616"/>
        <dbReference type="ChEBI" id="CHEBI:61977"/>
        <dbReference type="ChEBI" id="CHEBI:456216"/>
        <dbReference type="EC" id="2.7.11.1"/>
    </reaction>
</comment>
<keyword evidence="8 21" id="KW-0812">Transmembrane</keyword>
<dbReference type="EMBL" id="NKQK01000027">
    <property type="protein sequence ID" value="PSR87659.1"/>
    <property type="molecule type" value="Genomic_DNA"/>
</dbReference>
<feature type="binding site" evidence="20">
    <location>
        <position position="632"/>
    </location>
    <ligand>
        <name>ATP</name>
        <dbReference type="ChEBI" id="CHEBI:30616"/>
    </ligand>
</feature>
<keyword evidence="17" id="KW-0325">Glycoprotein</keyword>
<evidence type="ECO:0000256" key="18">
    <source>
        <dbReference type="ARBA" id="ARBA00047899"/>
    </source>
</evidence>
<keyword evidence="7" id="KW-0808">Transferase</keyword>
<organism evidence="23 24">
    <name type="scientific">Actinidia chinensis var. chinensis</name>
    <name type="common">Chinese soft-hair kiwi</name>
    <dbReference type="NCBI Taxonomy" id="1590841"/>
    <lineage>
        <taxon>Eukaryota</taxon>
        <taxon>Viridiplantae</taxon>
        <taxon>Streptophyta</taxon>
        <taxon>Embryophyta</taxon>
        <taxon>Tracheophyta</taxon>
        <taxon>Spermatophyta</taxon>
        <taxon>Magnoliopsida</taxon>
        <taxon>eudicotyledons</taxon>
        <taxon>Gunneridae</taxon>
        <taxon>Pentapetalae</taxon>
        <taxon>asterids</taxon>
        <taxon>Ericales</taxon>
        <taxon>Actinidiaceae</taxon>
        <taxon>Actinidia</taxon>
    </lineage>
</organism>
<dbReference type="Pfam" id="PF00069">
    <property type="entry name" value="Pkinase"/>
    <property type="match status" value="1"/>
</dbReference>
<dbReference type="FunFam" id="3.80.10.10:FF:000041">
    <property type="entry name" value="LRR receptor-like serine/threonine-protein kinase ERECTA"/>
    <property type="match status" value="1"/>
</dbReference>
<comment type="catalytic activity">
    <reaction evidence="19">
        <text>L-seryl-[protein] + ATP = O-phospho-L-seryl-[protein] + ADP + H(+)</text>
        <dbReference type="Rhea" id="RHEA:17989"/>
        <dbReference type="Rhea" id="RHEA-COMP:9863"/>
        <dbReference type="Rhea" id="RHEA-COMP:11604"/>
        <dbReference type="ChEBI" id="CHEBI:15378"/>
        <dbReference type="ChEBI" id="CHEBI:29999"/>
        <dbReference type="ChEBI" id="CHEBI:30616"/>
        <dbReference type="ChEBI" id="CHEBI:83421"/>
        <dbReference type="ChEBI" id="CHEBI:456216"/>
        <dbReference type="EC" id="2.7.11.1"/>
    </reaction>
</comment>
<dbReference type="GO" id="GO:0006952">
    <property type="term" value="P:defense response"/>
    <property type="evidence" value="ECO:0007669"/>
    <property type="project" value="UniProtKB-ARBA"/>
</dbReference>
<evidence type="ECO:0000256" key="15">
    <source>
        <dbReference type="ARBA" id="ARBA00023136"/>
    </source>
</evidence>
<evidence type="ECO:0000256" key="9">
    <source>
        <dbReference type="ARBA" id="ARBA00022729"/>
    </source>
</evidence>
<dbReference type="PROSITE" id="PS00109">
    <property type="entry name" value="PROTEIN_KINASE_TYR"/>
    <property type="match status" value="1"/>
</dbReference>
<evidence type="ECO:0000256" key="7">
    <source>
        <dbReference type="ARBA" id="ARBA00022679"/>
    </source>
</evidence>
<dbReference type="Proteomes" id="UP000241394">
    <property type="component" value="Chromosome LG27"/>
</dbReference>
<dbReference type="OrthoDB" id="676979at2759"/>
<dbReference type="InParanoid" id="A0A2R6P9H1"/>
<dbReference type="Gene3D" id="3.80.10.10">
    <property type="entry name" value="Ribonuclease Inhibitor"/>
    <property type="match status" value="4"/>
</dbReference>
<keyword evidence="9" id="KW-0732">Signal</keyword>
<dbReference type="PROSITE" id="PS51450">
    <property type="entry name" value="LRR"/>
    <property type="match status" value="1"/>
</dbReference>
<reference evidence="23 24" key="1">
    <citation type="submission" date="2017-07" db="EMBL/GenBank/DDBJ databases">
        <title>An improved, manually edited Actinidia chinensis var. chinensis (kiwifruit) genome highlights the challenges associated with draft genomes and gene prediction in plants.</title>
        <authorList>
            <person name="Pilkington S."/>
            <person name="Crowhurst R."/>
            <person name="Hilario E."/>
            <person name="Nardozza S."/>
            <person name="Fraser L."/>
            <person name="Peng Y."/>
            <person name="Gunaseelan K."/>
            <person name="Simpson R."/>
            <person name="Tahir J."/>
            <person name="Deroles S."/>
            <person name="Templeton K."/>
            <person name="Luo Z."/>
            <person name="Davy M."/>
            <person name="Cheng C."/>
            <person name="Mcneilage M."/>
            <person name="Scaglione D."/>
            <person name="Liu Y."/>
            <person name="Zhang Q."/>
            <person name="Datson P."/>
            <person name="De Silva N."/>
            <person name="Gardiner S."/>
            <person name="Bassett H."/>
            <person name="Chagne D."/>
            <person name="Mccallum J."/>
            <person name="Dzierzon H."/>
            <person name="Deng C."/>
            <person name="Wang Y.-Y."/>
            <person name="Barron N."/>
            <person name="Manako K."/>
            <person name="Bowen J."/>
            <person name="Foster T."/>
            <person name="Erridge Z."/>
            <person name="Tiffin H."/>
            <person name="Waite C."/>
            <person name="Davies K."/>
            <person name="Grierson E."/>
            <person name="Laing W."/>
            <person name="Kirk R."/>
            <person name="Chen X."/>
            <person name="Wood M."/>
            <person name="Montefiori M."/>
            <person name="Brummell D."/>
            <person name="Schwinn K."/>
            <person name="Catanach A."/>
            <person name="Fullerton C."/>
            <person name="Li D."/>
            <person name="Meiyalaghan S."/>
            <person name="Nieuwenhuizen N."/>
            <person name="Read N."/>
            <person name="Prakash R."/>
            <person name="Hunter D."/>
            <person name="Zhang H."/>
            <person name="Mckenzie M."/>
            <person name="Knabel M."/>
            <person name="Harris A."/>
            <person name="Allan A."/>
            <person name="Chen A."/>
            <person name="Janssen B."/>
            <person name="Plunkett B."/>
            <person name="Dwamena C."/>
            <person name="Voogd C."/>
            <person name="Leif D."/>
            <person name="Lafferty D."/>
            <person name="Souleyre E."/>
            <person name="Varkonyi-Gasic E."/>
            <person name="Gambi F."/>
            <person name="Hanley J."/>
            <person name="Yao J.-L."/>
            <person name="Cheung J."/>
            <person name="David K."/>
            <person name="Warren B."/>
            <person name="Marsh K."/>
            <person name="Snowden K."/>
            <person name="Lin-Wang K."/>
            <person name="Brian L."/>
            <person name="Martinez-Sanchez M."/>
            <person name="Wang M."/>
            <person name="Ileperuma N."/>
            <person name="Macnee N."/>
            <person name="Campin R."/>
            <person name="Mcatee P."/>
            <person name="Drummond R."/>
            <person name="Espley R."/>
            <person name="Ireland H."/>
            <person name="Wu R."/>
            <person name="Atkinson R."/>
            <person name="Karunairetnam S."/>
            <person name="Bulley S."/>
            <person name="Chunkath S."/>
            <person name="Hanley Z."/>
            <person name="Storey R."/>
            <person name="Thrimawithana A."/>
            <person name="Thomson S."/>
            <person name="David C."/>
            <person name="Testolin R."/>
        </authorList>
    </citation>
    <scope>NUCLEOTIDE SEQUENCE [LARGE SCALE GENOMIC DNA]</scope>
    <source>
        <strain evidence="24">cv. Red5</strain>
        <tissue evidence="23">Young leaf</tissue>
    </source>
</reference>
<keyword evidence="6" id="KW-0433">Leucine-rich repeat</keyword>
<keyword evidence="13 20" id="KW-0067">ATP-binding</keyword>
<evidence type="ECO:0000256" key="6">
    <source>
        <dbReference type="ARBA" id="ARBA00022614"/>
    </source>
</evidence>
<evidence type="ECO:0000256" key="16">
    <source>
        <dbReference type="ARBA" id="ARBA00023170"/>
    </source>
</evidence>
<dbReference type="SUPFAM" id="SSF52058">
    <property type="entry name" value="L domain-like"/>
    <property type="match status" value="2"/>
</dbReference>
<dbReference type="GO" id="GO:0051707">
    <property type="term" value="P:response to other organism"/>
    <property type="evidence" value="ECO:0007669"/>
    <property type="project" value="UniProtKB-ARBA"/>
</dbReference>
<evidence type="ECO:0000256" key="8">
    <source>
        <dbReference type="ARBA" id="ARBA00022692"/>
    </source>
</evidence>
<dbReference type="PRINTS" id="PR00019">
    <property type="entry name" value="LEURICHRPT"/>
</dbReference>
<comment type="subcellular location">
    <subcellularLocation>
        <location evidence="1">Cell membrane</location>
    </subcellularLocation>
    <subcellularLocation>
        <location evidence="2">Membrane</location>
        <topology evidence="2">Single-pass type I membrane protein</topology>
    </subcellularLocation>
</comment>
<sequence>MMSKNTLPTSIYSAVLTGVCIAAIVFLTPAFAKPSPSSEVEAKALLNSGWWGNFSLPNHCELPGIRCNEAGSIVEINEDYTSVIRKNLEHMNWSSLPNLEKLHLSFSYLRGSIPNEIGALSKLTDLKLIGNDLLGMLPLTLGNLTQLVNLDISDNYLVGPIPSSIGHLTNLTNLNLNYNHLTGPIPLGIGNLKNLKALEIGDNSLHGPIPSFIGKLTHLTYLGLYGNRLDNSIPSEIGNLKSLKVLYMYRNKLDGRIPSSIGNLIDLTYLKLFSNRLDGSVPPEIGNLKSLEIMDLSENNLDGPIPSSICNLTHLTVLELFSNRLGGSIPPEIRNLKSLEVMFMGHNKLHGQIPLEIWGLRNLHQLHLNNNLLRGEIPSSMDQLMNLTSLDLSANRINGSIPSIKFPPEIQYLDLSENLLSGPIPTQLEELCKLEHLGLSRNNLNGKIPTGLDFLPRLEYLNLSYNSLSGKVLNCFCYLRVQNLSHNYLKGPNPHISPDSCRHEEFNFRRFTACNKARNSSHCFSSVDNQDSSGNNKRIRVLTLVVSFPIVSFVVVLAFTCFCLHKTKKKQSTARAMKNGDIFSVLNYDGKIAYDDIIEATNDFDIRYCIGTGGYGSVYKAQLPSGKVIALKKLHRLEAEEPTFDRCFRNEVQMLTNVRHKSIVKLYGFCLHNRCMFLIYKYMERGSLFCALRLDVEAMEIGWTQRVNIVEAIAHALSYLHHDCTPPIVHRDLSSNNILLNSQLEAFVSDFGTARLLYSNSSNQTLIAGTYGYIAPGSDITFFY</sequence>
<proteinExistence type="predicted"/>
<evidence type="ECO:0000256" key="11">
    <source>
        <dbReference type="ARBA" id="ARBA00022741"/>
    </source>
</evidence>
<evidence type="ECO:0000313" key="24">
    <source>
        <dbReference type="Proteomes" id="UP000241394"/>
    </source>
</evidence>
<accession>A0A2R6P9H1</accession>
<dbReference type="InterPro" id="IPR008266">
    <property type="entry name" value="Tyr_kinase_AS"/>
</dbReference>
<dbReference type="GO" id="GO:0005886">
    <property type="term" value="C:plasma membrane"/>
    <property type="evidence" value="ECO:0007669"/>
    <property type="project" value="UniProtKB-SubCell"/>
</dbReference>
<dbReference type="SUPFAM" id="SSF56112">
    <property type="entry name" value="Protein kinase-like (PK-like)"/>
    <property type="match status" value="1"/>
</dbReference>
<keyword evidence="11 20" id="KW-0547">Nucleotide-binding</keyword>
<keyword evidence="14 21" id="KW-1133">Transmembrane helix</keyword>
<dbReference type="FunFam" id="3.80.10.10:FF:000400">
    <property type="entry name" value="Nuclear pore complex protein NUP107"/>
    <property type="match status" value="1"/>
</dbReference>
<keyword evidence="4" id="KW-0723">Serine/threonine-protein kinase</keyword>
<keyword evidence="12 23" id="KW-0418">Kinase</keyword>
<evidence type="ECO:0000256" key="12">
    <source>
        <dbReference type="ARBA" id="ARBA00022777"/>
    </source>
</evidence>
<reference evidence="24" key="2">
    <citation type="journal article" date="2018" name="BMC Genomics">
        <title>A manually annotated Actinidia chinensis var. chinensis (kiwifruit) genome highlights the challenges associated with draft genomes and gene prediction in plants.</title>
        <authorList>
            <person name="Pilkington S.M."/>
            <person name="Crowhurst R."/>
            <person name="Hilario E."/>
            <person name="Nardozza S."/>
            <person name="Fraser L."/>
            <person name="Peng Y."/>
            <person name="Gunaseelan K."/>
            <person name="Simpson R."/>
            <person name="Tahir J."/>
            <person name="Deroles S.C."/>
            <person name="Templeton K."/>
            <person name="Luo Z."/>
            <person name="Davy M."/>
            <person name="Cheng C."/>
            <person name="McNeilage M."/>
            <person name="Scaglione D."/>
            <person name="Liu Y."/>
            <person name="Zhang Q."/>
            <person name="Datson P."/>
            <person name="De Silva N."/>
            <person name="Gardiner S.E."/>
            <person name="Bassett H."/>
            <person name="Chagne D."/>
            <person name="McCallum J."/>
            <person name="Dzierzon H."/>
            <person name="Deng C."/>
            <person name="Wang Y.Y."/>
            <person name="Barron L."/>
            <person name="Manako K."/>
            <person name="Bowen J."/>
            <person name="Foster T.M."/>
            <person name="Erridge Z.A."/>
            <person name="Tiffin H."/>
            <person name="Waite C.N."/>
            <person name="Davies K.M."/>
            <person name="Grierson E.P."/>
            <person name="Laing W.A."/>
            <person name="Kirk R."/>
            <person name="Chen X."/>
            <person name="Wood M."/>
            <person name="Montefiori M."/>
            <person name="Brummell D.A."/>
            <person name="Schwinn K.E."/>
            <person name="Catanach A."/>
            <person name="Fullerton C."/>
            <person name="Li D."/>
            <person name="Meiyalaghan S."/>
            <person name="Nieuwenhuizen N."/>
            <person name="Read N."/>
            <person name="Prakash R."/>
            <person name="Hunter D."/>
            <person name="Zhang H."/>
            <person name="McKenzie M."/>
            <person name="Knabel M."/>
            <person name="Harris A."/>
            <person name="Allan A.C."/>
            <person name="Gleave A."/>
            <person name="Chen A."/>
            <person name="Janssen B.J."/>
            <person name="Plunkett B."/>
            <person name="Ampomah-Dwamena C."/>
            <person name="Voogd C."/>
            <person name="Leif D."/>
            <person name="Lafferty D."/>
            <person name="Souleyre E.J.F."/>
            <person name="Varkonyi-Gasic E."/>
            <person name="Gambi F."/>
            <person name="Hanley J."/>
            <person name="Yao J.L."/>
            <person name="Cheung J."/>
            <person name="David K.M."/>
            <person name="Warren B."/>
            <person name="Marsh K."/>
            <person name="Snowden K.C."/>
            <person name="Lin-Wang K."/>
            <person name="Brian L."/>
            <person name="Martinez-Sanchez M."/>
            <person name="Wang M."/>
            <person name="Ileperuma N."/>
            <person name="Macnee N."/>
            <person name="Campin R."/>
            <person name="McAtee P."/>
            <person name="Drummond R.S.M."/>
            <person name="Espley R.V."/>
            <person name="Ireland H.S."/>
            <person name="Wu R."/>
            <person name="Atkinson R.G."/>
            <person name="Karunairetnam S."/>
            <person name="Bulley S."/>
            <person name="Chunkath S."/>
            <person name="Hanley Z."/>
            <person name="Storey R."/>
            <person name="Thrimawithana A.H."/>
            <person name="Thomson S."/>
            <person name="David C."/>
            <person name="Testolin R."/>
            <person name="Huang H."/>
            <person name="Hellens R.P."/>
            <person name="Schaffer R.J."/>
        </authorList>
    </citation>
    <scope>NUCLEOTIDE SEQUENCE [LARGE SCALE GENOMIC DNA]</scope>
    <source>
        <strain evidence="24">cv. Red5</strain>
    </source>
</reference>